<dbReference type="SUPFAM" id="SSF48371">
    <property type="entry name" value="ARM repeat"/>
    <property type="match status" value="1"/>
</dbReference>
<dbReference type="eggNOG" id="COG1413">
    <property type="taxonomic scope" value="Bacteria"/>
</dbReference>
<keyword evidence="3" id="KW-1185">Reference proteome</keyword>
<evidence type="ECO:0000256" key="1">
    <source>
        <dbReference type="SAM" id="MobiDB-lite"/>
    </source>
</evidence>
<reference evidence="2 3" key="1">
    <citation type="journal article" date="2009" name="Stand. Genomic Sci.">
        <title>Complete genome sequence of Catenulispora acidiphila type strain (ID 139908).</title>
        <authorList>
            <person name="Copeland A."/>
            <person name="Lapidus A."/>
            <person name="Glavina Del Rio T."/>
            <person name="Nolan M."/>
            <person name="Lucas S."/>
            <person name="Chen F."/>
            <person name="Tice H."/>
            <person name="Cheng J.F."/>
            <person name="Bruce D."/>
            <person name="Goodwin L."/>
            <person name="Pitluck S."/>
            <person name="Mikhailova N."/>
            <person name="Pati A."/>
            <person name="Ivanova N."/>
            <person name="Mavromatis K."/>
            <person name="Chen A."/>
            <person name="Palaniappan K."/>
            <person name="Chain P."/>
            <person name="Land M."/>
            <person name="Hauser L."/>
            <person name="Chang Y.J."/>
            <person name="Jeffries C.D."/>
            <person name="Chertkov O."/>
            <person name="Brettin T."/>
            <person name="Detter J.C."/>
            <person name="Han C."/>
            <person name="Ali Z."/>
            <person name="Tindall B.J."/>
            <person name="Goker M."/>
            <person name="Bristow J."/>
            <person name="Eisen J.A."/>
            <person name="Markowitz V."/>
            <person name="Hugenholtz P."/>
            <person name="Kyrpides N.C."/>
            <person name="Klenk H.P."/>
        </authorList>
    </citation>
    <scope>NUCLEOTIDE SEQUENCE [LARGE SCALE GENOMIC DNA]</scope>
    <source>
        <strain evidence="3">DSM 44928 / JCM 14897 / NBRC 102108 / NRRL B-24433 / ID139908</strain>
    </source>
</reference>
<evidence type="ECO:0000313" key="2">
    <source>
        <dbReference type="EMBL" id="ACU75467.1"/>
    </source>
</evidence>
<protein>
    <submittedName>
        <fullName evidence="2">PBS lyase HEAT domain protein repeat-containing protein</fullName>
    </submittedName>
</protein>
<dbReference type="AlphaFoldDB" id="C7PZX4"/>
<dbReference type="STRING" id="479433.Caci_6621"/>
<dbReference type="InParanoid" id="C7PZX4"/>
<name>C7PZX4_CATAD</name>
<accession>C7PZX4</accession>
<feature type="region of interest" description="Disordered" evidence="1">
    <location>
        <begin position="1"/>
        <end position="27"/>
    </location>
</feature>
<dbReference type="EMBL" id="CP001700">
    <property type="protein sequence ID" value="ACU75467.1"/>
    <property type="molecule type" value="Genomic_DNA"/>
</dbReference>
<dbReference type="HOGENOM" id="CLU_643552_0_0_11"/>
<keyword evidence="2" id="KW-0456">Lyase</keyword>
<dbReference type="InterPro" id="IPR004155">
    <property type="entry name" value="PBS_lyase_HEAT"/>
</dbReference>
<proteinExistence type="predicted"/>
<sequence>MQEAGNEASPRDAAQLLRVAEDEAAEPHRRVAAARELADLDGRHEQGVRLLTELASVGGIGEARLRWRPWPKRKRKRRGYPSGGGWVRALACAALADLPAQDGVGAVLLAGLAADQKASASAREFAAVRLAAIEGRSEQAAALLVSLASDRKTGDATRATSARSLAKIPGHEATGIGLLTRFVADPALTDASRLFAARCSTSVGHGEVGVGLLSQLIDDPAFDAGQRVEAAVLLASIEGQADTGAALLRAFAEQDGFPSQARVRAAGALSAVDGHETTAVEALARLADDVRLGHGEDYERPSRAEAAELLARIPGQLDVGAGRLLRIAQNADGTVGVHQRLKAAQALGQHEKYRATAADLLVRMARDHHLDRDQRANAASSLSYLEGHGPEALRILRNIASQATEPFDHAATLAHSLSKRLEEESG</sequence>
<evidence type="ECO:0000313" key="3">
    <source>
        <dbReference type="Proteomes" id="UP000000851"/>
    </source>
</evidence>
<gene>
    <name evidence="2" type="ordered locus">Caci_6621</name>
</gene>
<dbReference type="Proteomes" id="UP000000851">
    <property type="component" value="Chromosome"/>
</dbReference>
<organism evidence="2 3">
    <name type="scientific">Catenulispora acidiphila (strain DSM 44928 / JCM 14897 / NBRC 102108 / NRRL B-24433 / ID139908)</name>
    <dbReference type="NCBI Taxonomy" id="479433"/>
    <lineage>
        <taxon>Bacteria</taxon>
        <taxon>Bacillati</taxon>
        <taxon>Actinomycetota</taxon>
        <taxon>Actinomycetes</taxon>
        <taxon>Catenulisporales</taxon>
        <taxon>Catenulisporaceae</taxon>
        <taxon>Catenulispora</taxon>
    </lineage>
</organism>
<dbReference type="SMART" id="SM00567">
    <property type="entry name" value="EZ_HEAT"/>
    <property type="match status" value="4"/>
</dbReference>
<dbReference type="InterPro" id="IPR016024">
    <property type="entry name" value="ARM-type_fold"/>
</dbReference>
<dbReference type="KEGG" id="cai:Caci_6621"/>
<dbReference type="GO" id="GO:0016829">
    <property type="term" value="F:lyase activity"/>
    <property type="evidence" value="ECO:0007669"/>
    <property type="project" value="UniProtKB-KW"/>
</dbReference>